<feature type="compositionally biased region" description="Polar residues" evidence="1">
    <location>
        <begin position="52"/>
        <end position="65"/>
    </location>
</feature>
<evidence type="ECO:0000313" key="3">
    <source>
        <dbReference type="Proteomes" id="UP000054018"/>
    </source>
</evidence>
<dbReference type="AlphaFoldDB" id="A0A0C9Z7J9"/>
<dbReference type="HOGENOM" id="CLU_189574_0_0_1"/>
<keyword evidence="3" id="KW-1185">Reference proteome</keyword>
<sequence length="89" mass="9794">MSPNFPSDRQNRYQSWLRESYHGDSRPHAVNPHLSDPTAPTLSMPNPVTPSMLKTTANTSLQRSPMGSVEGYGDGPSVVETYMSQDPTT</sequence>
<dbReference type="EMBL" id="KN833744">
    <property type="protein sequence ID" value="KIK21964.1"/>
    <property type="molecule type" value="Genomic_DNA"/>
</dbReference>
<accession>A0A0C9Z7J9</accession>
<evidence type="ECO:0000313" key="2">
    <source>
        <dbReference type="EMBL" id="KIK21964.1"/>
    </source>
</evidence>
<feature type="region of interest" description="Disordered" evidence="1">
    <location>
        <begin position="1"/>
        <end position="89"/>
    </location>
</feature>
<feature type="non-terminal residue" evidence="2">
    <location>
        <position position="89"/>
    </location>
</feature>
<reference evidence="2 3" key="1">
    <citation type="submission" date="2014-04" db="EMBL/GenBank/DDBJ databases">
        <authorList>
            <consortium name="DOE Joint Genome Institute"/>
            <person name="Kuo A."/>
            <person name="Kohler A."/>
            <person name="Costa M.D."/>
            <person name="Nagy L.G."/>
            <person name="Floudas D."/>
            <person name="Copeland A."/>
            <person name="Barry K.W."/>
            <person name="Cichocki N."/>
            <person name="Veneault-Fourrey C."/>
            <person name="LaButti K."/>
            <person name="Lindquist E.A."/>
            <person name="Lipzen A."/>
            <person name="Lundell T."/>
            <person name="Morin E."/>
            <person name="Murat C."/>
            <person name="Sun H."/>
            <person name="Tunlid A."/>
            <person name="Henrissat B."/>
            <person name="Grigoriev I.V."/>
            <person name="Hibbett D.S."/>
            <person name="Martin F."/>
            <person name="Nordberg H.P."/>
            <person name="Cantor M.N."/>
            <person name="Hua S.X."/>
        </authorList>
    </citation>
    <scope>NUCLEOTIDE SEQUENCE [LARGE SCALE GENOMIC DNA]</scope>
    <source>
        <strain evidence="2 3">441</strain>
    </source>
</reference>
<protein>
    <submittedName>
        <fullName evidence="2">Uncharacterized protein</fullName>
    </submittedName>
</protein>
<dbReference type="Proteomes" id="UP000054018">
    <property type="component" value="Unassembled WGS sequence"/>
</dbReference>
<organism evidence="2 3">
    <name type="scientific">Pisolithus microcarpus 441</name>
    <dbReference type="NCBI Taxonomy" id="765257"/>
    <lineage>
        <taxon>Eukaryota</taxon>
        <taxon>Fungi</taxon>
        <taxon>Dikarya</taxon>
        <taxon>Basidiomycota</taxon>
        <taxon>Agaricomycotina</taxon>
        <taxon>Agaricomycetes</taxon>
        <taxon>Agaricomycetidae</taxon>
        <taxon>Boletales</taxon>
        <taxon>Sclerodermatineae</taxon>
        <taxon>Pisolithaceae</taxon>
        <taxon>Pisolithus</taxon>
    </lineage>
</organism>
<evidence type="ECO:0000256" key="1">
    <source>
        <dbReference type="SAM" id="MobiDB-lite"/>
    </source>
</evidence>
<reference evidence="3" key="2">
    <citation type="submission" date="2015-01" db="EMBL/GenBank/DDBJ databases">
        <title>Evolutionary Origins and Diversification of the Mycorrhizal Mutualists.</title>
        <authorList>
            <consortium name="DOE Joint Genome Institute"/>
            <consortium name="Mycorrhizal Genomics Consortium"/>
            <person name="Kohler A."/>
            <person name="Kuo A."/>
            <person name="Nagy L.G."/>
            <person name="Floudas D."/>
            <person name="Copeland A."/>
            <person name="Barry K.W."/>
            <person name="Cichocki N."/>
            <person name="Veneault-Fourrey C."/>
            <person name="LaButti K."/>
            <person name="Lindquist E.A."/>
            <person name="Lipzen A."/>
            <person name="Lundell T."/>
            <person name="Morin E."/>
            <person name="Murat C."/>
            <person name="Riley R."/>
            <person name="Ohm R."/>
            <person name="Sun H."/>
            <person name="Tunlid A."/>
            <person name="Henrissat B."/>
            <person name="Grigoriev I.V."/>
            <person name="Hibbett D.S."/>
            <person name="Martin F."/>
        </authorList>
    </citation>
    <scope>NUCLEOTIDE SEQUENCE [LARGE SCALE GENOMIC DNA]</scope>
    <source>
        <strain evidence="3">441</strain>
    </source>
</reference>
<gene>
    <name evidence="2" type="ORF">PISMIDRAFT_680709</name>
</gene>
<proteinExistence type="predicted"/>
<name>A0A0C9Z7J9_9AGAM</name>
<feature type="compositionally biased region" description="Polar residues" evidence="1">
    <location>
        <begin position="1"/>
        <end position="14"/>
    </location>
</feature>